<dbReference type="GO" id="GO:0046872">
    <property type="term" value="F:metal ion binding"/>
    <property type="evidence" value="ECO:0007669"/>
    <property type="project" value="UniProtKB-KW"/>
</dbReference>
<dbReference type="EMBL" id="AYRZ02000010">
    <property type="protein sequence ID" value="PHT70215.1"/>
    <property type="molecule type" value="Genomic_DNA"/>
</dbReference>
<dbReference type="AlphaFoldDB" id="A0A2G2YKJ6"/>
<dbReference type="Pfam" id="PF00173">
    <property type="entry name" value="Cyt-b5"/>
    <property type="match status" value="1"/>
</dbReference>
<reference evidence="6 7" key="1">
    <citation type="journal article" date="2014" name="Nat. Genet.">
        <title>Genome sequence of the hot pepper provides insights into the evolution of pungency in Capsicum species.</title>
        <authorList>
            <person name="Kim S."/>
            <person name="Park M."/>
            <person name="Yeom S.I."/>
            <person name="Kim Y.M."/>
            <person name="Lee J.M."/>
            <person name="Lee H.A."/>
            <person name="Seo E."/>
            <person name="Choi J."/>
            <person name="Cheong K."/>
            <person name="Kim K.T."/>
            <person name="Jung K."/>
            <person name="Lee G.W."/>
            <person name="Oh S.K."/>
            <person name="Bae C."/>
            <person name="Kim S.B."/>
            <person name="Lee H.Y."/>
            <person name="Kim S.Y."/>
            <person name="Kim M.S."/>
            <person name="Kang B.C."/>
            <person name="Jo Y.D."/>
            <person name="Yang H.B."/>
            <person name="Jeong H.J."/>
            <person name="Kang W.H."/>
            <person name="Kwon J.K."/>
            <person name="Shin C."/>
            <person name="Lim J.Y."/>
            <person name="Park J.H."/>
            <person name="Huh J.H."/>
            <person name="Kim J.S."/>
            <person name="Kim B.D."/>
            <person name="Cohen O."/>
            <person name="Paran I."/>
            <person name="Suh M.C."/>
            <person name="Lee S.B."/>
            <person name="Kim Y.K."/>
            <person name="Shin Y."/>
            <person name="Noh S.J."/>
            <person name="Park J."/>
            <person name="Seo Y.S."/>
            <person name="Kwon S.Y."/>
            <person name="Kim H.A."/>
            <person name="Park J.M."/>
            <person name="Kim H.J."/>
            <person name="Choi S.B."/>
            <person name="Bosland P.W."/>
            <person name="Reeves G."/>
            <person name="Jo S.H."/>
            <person name="Lee B.W."/>
            <person name="Cho H.T."/>
            <person name="Choi H.S."/>
            <person name="Lee M.S."/>
            <person name="Yu Y."/>
            <person name="Do Choi Y."/>
            <person name="Park B.S."/>
            <person name="van Deynze A."/>
            <person name="Ashrafi H."/>
            <person name="Hill T."/>
            <person name="Kim W.T."/>
            <person name="Pai H.S."/>
            <person name="Ahn H.K."/>
            <person name="Yeam I."/>
            <person name="Giovannoni J.J."/>
            <person name="Rose J.K."/>
            <person name="Sorensen I."/>
            <person name="Lee S.J."/>
            <person name="Kim R.W."/>
            <person name="Choi I.Y."/>
            <person name="Choi B.S."/>
            <person name="Lim J.S."/>
            <person name="Lee Y.H."/>
            <person name="Choi D."/>
        </authorList>
    </citation>
    <scope>NUCLEOTIDE SEQUENCE [LARGE SCALE GENOMIC DNA]</scope>
    <source>
        <strain evidence="7">cv. CM334</strain>
    </source>
</reference>
<dbReference type="InterPro" id="IPR036400">
    <property type="entry name" value="Cyt_B5-like_heme/steroid_sf"/>
</dbReference>
<dbReference type="PROSITE" id="PS50255">
    <property type="entry name" value="CYTOCHROME_B5_2"/>
    <property type="match status" value="1"/>
</dbReference>
<dbReference type="SUPFAM" id="SSF55856">
    <property type="entry name" value="Cytochrome b5-like heme/steroid binding domain"/>
    <property type="match status" value="1"/>
</dbReference>
<evidence type="ECO:0000256" key="3">
    <source>
        <dbReference type="ARBA" id="ARBA00023004"/>
    </source>
</evidence>
<keyword evidence="7" id="KW-1185">Reference proteome</keyword>
<dbReference type="SMART" id="SM01117">
    <property type="entry name" value="Cyt-b5"/>
    <property type="match status" value="1"/>
</dbReference>
<comment type="caution">
    <text evidence="6">The sequence shown here is derived from an EMBL/GenBank/DDBJ whole genome shotgun (WGS) entry which is preliminary data.</text>
</comment>
<evidence type="ECO:0000256" key="2">
    <source>
        <dbReference type="ARBA" id="ARBA00022723"/>
    </source>
</evidence>
<dbReference type="PANTHER" id="PTHR19359">
    <property type="entry name" value="CYTOCHROME B5"/>
    <property type="match status" value="1"/>
</dbReference>
<reference evidence="6 7" key="2">
    <citation type="journal article" date="2017" name="Genome Biol.">
        <title>New reference genome sequences of hot pepper reveal the massive evolution of plant disease-resistance genes by retroduplication.</title>
        <authorList>
            <person name="Kim S."/>
            <person name="Park J."/>
            <person name="Yeom S.I."/>
            <person name="Kim Y.M."/>
            <person name="Seo E."/>
            <person name="Kim K.T."/>
            <person name="Kim M.S."/>
            <person name="Lee J.M."/>
            <person name="Cheong K."/>
            <person name="Shin H.S."/>
            <person name="Kim S.B."/>
            <person name="Han K."/>
            <person name="Lee J."/>
            <person name="Park M."/>
            <person name="Lee H.A."/>
            <person name="Lee H.Y."/>
            <person name="Lee Y."/>
            <person name="Oh S."/>
            <person name="Lee J.H."/>
            <person name="Choi E."/>
            <person name="Choi E."/>
            <person name="Lee S.E."/>
            <person name="Jeon J."/>
            <person name="Kim H."/>
            <person name="Choi G."/>
            <person name="Song H."/>
            <person name="Lee J."/>
            <person name="Lee S.C."/>
            <person name="Kwon J.K."/>
            <person name="Lee H.Y."/>
            <person name="Koo N."/>
            <person name="Hong Y."/>
            <person name="Kim R.W."/>
            <person name="Kang W.H."/>
            <person name="Huh J.H."/>
            <person name="Kang B.C."/>
            <person name="Yang T.J."/>
            <person name="Lee Y.H."/>
            <person name="Bennetzen J.L."/>
            <person name="Choi D."/>
        </authorList>
    </citation>
    <scope>NUCLEOTIDE SEQUENCE [LARGE SCALE GENOMIC DNA]</scope>
    <source>
        <strain evidence="7">cv. CM334</strain>
    </source>
</reference>
<protein>
    <recommendedName>
        <fullName evidence="5">Cytochrome b5 heme-binding domain-containing protein</fullName>
    </recommendedName>
</protein>
<dbReference type="InterPro" id="IPR001199">
    <property type="entry name" value="Cyt_B5-like_heme/steroid-bd"/>
</dbReference>
<name>A0A2G2YKJ6_CAPAN</name>
<dbReference type="GO" id="GO:0016020">
    <property type="term" value="C:membrane"/>
    <property type="evidence" value="ECO:0000318"/>
    <property type="project" value="GO_Central"/>
</dbReference>
<evidence type="ECO:0000313" key="7">
    <source>
        <dbReference type="Proteomes" id="UP000222542"/>
    </source>
</evidence>
<evidence type="ECO:0000256" key="4">
    <source>
        <dbReference type="ARBA" id="ARBA00038168"/>
    </source>
</evidence>
<sequence>MKLTSVEKILYSTWIIVYGHIYYAIHFLKDHPSSVDNILINAGNDCTKKFNALHFDKAKKLLEYFSIGELITTSYTSDFSLNSSIYGVSSISSFLAPSNTNNECGPYPMGENPL</sequence>
<proteinExistence type="inferred from homology"/>
<keyword evidence="2" id="KW-0479">Metal-binding</keyword>
<evidence type="ECO:0000313" key="6">
    <source>
        <dbReference type="EMBL" id="PHT70215.1"/>
    </source>
</evidence>
<keyword evidence="3" id="KW-0408">Iron</keyword>
<dbReference type="InterPro" id="IPR050668">
    <property type="entry name" value="Cytochrome_b5"/>
</dbReference>
<keyword evidence="1" id="KW-0349">Heme</keyword>
<organism evidence="6 7">
    <name type="scientific">Capsicum annuum</name>
    <name type="common">Capsicum pepper</name>
    <dbReference type="NCBI Taxonomy" id="4072"/>
    <lineage>
        <taxon>Eukaryota</taxon>
        <taxon>Viridiplantae</taxon>
        <taxon>Streptophyta</taxon>
        <taxon>Embryophyta</taxon>
        <taxon>Tracheophyta</taxon>
        <taxon>Spermatophyta</taxon>
        <taxon>Magnoliopsida</taxon>
        <taxon>eudicotyledons</taxon>
        <taxon>Gunneridae</taxon>
        <taxon>Pentapetalae</taxon>
        <taxon>asterids</taxon>
        <taxon>lamiids</taxon>
        <taxon>Solanales</taxon>
        <taxon>Solanaceae</taxon>
        <taxon>Solanoideae</taxon>
        <taxon>Capsiceae</taxon>
        <taxon>Capsicum</taxon>
    </lineage>
</organism>
<gene>
    <name evidence="6" type="ORF">T459_25319</name>
</gene>
<comment type="similarity">
    <text evidence="4">Belongs to the cytochrome b5 family.</text>
</comment>
<accession>A0A2G2YKJ6</accession>
<dbReference type="Gramene" id="PHT70215">
    <property type="protein sequence ID" value="PHT70215"/>
    <property type="gene ID" value="T459_25319"/>
</dbReference>
<dbReference type="PRINTS" id="PR00363">
    <property type="entry name" value="CYTOCHROMEB5"/>
</dbReference>
<dbReference type="STRING" id="4072.A0A2G2YKJ6"/>
<dbReference type="PANTHER" id="PTHR19359:SF41">
    <property type="entry name" value="GEO08203P1"/>
    <property type="match status" value="1"/>
</dbReference>
<dbReference type="Proteomes" id="UP000222542">
    <property type="component" value="Unassembled WGS sequence"/>
</dbReference>
<evidence type="ECO:0000259" key="5">
    <source>
        <dbReference type="PROSITE" id="PS50255"/>
    </source>
</evidence>
<evidence type="ECO:0000256" key="1">
    <source>
        <dbReference type="ARBA" id="ARBA00022617"/>
    </source>
</evidence>
<feature type="domain" description="Cytochrome b5 heme-binding" evidence="5">
    <location>
        <begin position="1"/>
        <end position="71"/>
    </location>
</feature>
<dbReference type="GO" id="GO:0020037">
    <property type="term" value="F:heme binding"/>
    <property type="evidence" value="ECO:0000318"/>
    <property type="project" value="GO_Central"/>
</dbReference>
<dbReference type="Gene3D" id="3.10.120.10">
    <property type="entry name" value="Cytochrome b5-like heme/steroid binding domain"/>
    <property type="match status" value="1"/>
</dbReference>